<gene>
    <name evidence="1" type="ORF">ACHHYP_16539</name>
</gene>
<protein>
    <submittedName>
        <fullName evidence="1">Uncharacterized protein</fullName>
    </submittedName>
</protein>
<dbReference type="OrthoDB" id="4983at2759"/>
<dbReference type="Proteomes" id="UP000243579">
    <property type="component" value="Unassembled WGS sequence"/>
</dbReference>
<evidence type="ECO:0000313" key="2">
    <source>
        <dbReference type="Proteomes" id="UP000243579"/>
    </source>
</evidence>
<dbReference type="EMBL" id="JNBR01000151">
    <property type="protein sequence ID" value="OQR96223.1"/>
    <property type="molecule type" value="Genomic_DNA"/>
</dbReference>
<dbReference type="AlphaFoldDB" id="A0A1V9ZDZ3"/>
<name>A0A1V9ZDZ3_ACHHY</name>
<comment type="caution">
    <text evidence="1">The sequence shown here is derived from an EMBL/GenBank/DDBJ whole genome shotgun (WGS) entry which is preliminary data.</text>
</comment>
<reference evidence="1 2" key="1">
    <citation type="journal article" date="2014" name="Genome Biol. Evol.">
        <title>The secreted proteins of Achlya hypogyna and Thraustotheca clavata identify the ancestral oomycete secretome and reveal gene acquisitions by horizontal gene transfer.</title>
        <authorList>
            <person name="Misner I."/>
            <person name="Blouin N."/>
            <person name="Leonard G."/>
            <person name="Richards T.A."/>
            <person name="Lane C.E."/>
        </authorList>
    </citation>
    <scope>NUCLEOTIDE SEQUENCE [LARGE SCALE GENOMIC DNA]</scope>
    <source>
        <strain evidence="1 2">ATCC 48635</strain>
    </source>
</reference>
<proteinExistence type="predicted"/>
<evidence type="ECO:0000313" key="1">
    <source>
        <dbReference type="EMBL" id="OQR96223.1"/>
    </source>
</evidence>
<dbReference type="STRING" id="1202772.A0A1V9ZDZ3"/>
<organism evidence="1 2">
    <name type="scientific">Achlya hypogyna</name>
    <name type="common">Oomycete</name>
    <name type="synonym">Protoachlya hypogyna</name>
    <dbReference type="NCBI Taxonomy" id="1202772"/>
    <lineage>
        <taxon>Eukaryota</taxon>
        <taxon>Sar</taxon>
        <taxon>Stramenopiles</taxon>
        <taxon>Oomycota</taxon>
        <taxon>Saprolegniomycetes</taxon>
        <taxon>Saprolegniales</taxon>
        <taxon>Achlyaceae</taxon>
        <taxon>Achlya</taxon>
    </lineage>
</organism>
<sequence length="107" mass="11729">MDSKVVSVFRERMLLDVVDDAWMQDCLSDDGASLDPNASSPVARPVEIEIPLGLDLNAEDGGSLFVGPGANRLAHVHGLMRVTLVLPGLRTERTERWTDLGLELFEL</sequence>
<keyword evidence="2" id="KW-1185">Reference proteome</keyword>
<accession>A0A1V9ZDZ3</accession>